<evidence type="ECO:0000256" key="3">
    <source>
        <dbReference type="ARBA" id="ARBA00013252"/>
    </source>
</evidence>
<evidence type="ECO:0000256" key="5">
    <source>
        <dbReference type="ARBA" id="ARBA00023239"/>
    </source>
</evidence>
<sequence length="91" mass="9755">MADLTADDVAKALERLPGWSGSTQRIERTVPALPGGVLAQVHAAEEELDHHAVVDEGPGGTTFSVWTHSRGCVTDRDVELALRINALLERA</sequence>
<dbReference type="EC" id="4.2.1.96" evidence="3"/>
<reference evidence="6 7" key="1">
    <citation type="submission" date="2020-03" db="EMBL/GenBank/DDBJ databases">
        <title>Two novel Motilibacter sp.</title>
        <authorList>
            <person name="Liu S."/>
        </authorList>
    </citation>
    <scope>NUCLEOTIDE SEQUENCE [LARGE SCALE GENOMIC DNA]</scope>
    <source>
        <strain evidence="6 7">E257</strain>
    </source>
</reference>
<evidence type="ECO:0000256" key="1">
    <source>
        <dbReference type="ARBA" id="ARBA00001554"/>
    </source>
</evidence>
<organism evidence="6 7">
    <name type="scientific">Motilibacter deserti</name>
    <dbReference type="NCBI Taxonomy" id="2714956"/>
    <lineage>
        <taxon>Bacteria</taxon>
        <taxon>Bacillati</taxon>
        <taxon>Actinomycetota</taxon>
        <taxon>Actinomycetes</taxon>
        <taxon>Motilibacterales</taxon>
        <taxon>Motilibacteraceae</taxon>
        <taxon>Motilibacter</taxon>
    </lineage>
</organism>
<keyword evidence="5" id="KW-0456">Lyase</keyword>
<dbReference type="InterPro" id="IPR001533">
    <property type="entry name" value="Pterin_deHydtase"/>
</dbReference>
<gene>
    <name evidence="6" type="ORF">G9H71_03295</name>
</gene>
<evidence type="ECO:0000313" key="7">
    <source>
        <dbReference type="Proteomes" id="UP000800981"/>
    </source>
</evidence>
<name>A0ABX0GSI7_9ACTN</name>
<protein>
    <recommendedName>
        <fullName evidence="4">Putative pterin-4-alpha-carbinolamine dehydratase</fullName>
        <ecNumber evidence="3">4.2.1.96</ecNumber>
    </recommendedName>
</protein>
<dbReference type="RefSeq" id="WP_166277770.1">
    <property type="nucleotide sequence ID" value="NZ_JAANNP010000001.1"/>
</dbReference>
<keyword evidence="7" id="KW-1185">Reference proteome</keyword>
<proteinExistence type="inferred from homology"/>
<evidence type="ECO:0000256" key="2">
    <source>
        <dbReference type="ARBA" id="ARBA00006472"/>
    </source>
</evidence>
<dbReference type="Pfam" id="PF01329">
    <property type="entry name" value="Pterin_4a"/>
    <property type="match status" value="1"/>
</dbReference>
<dbReference type="SUPFAM" id="SSF55248">
    <property type="entry name" value="PCD-like"/>
    <property type="match status" value="1"/>
</dbReference>
<dbReference type="Proteomes" id="UP000800981">
    <property type="component" value="Unassembled WGS sequence"/>
</dbReference>
<evidence type="ECO:0000313" key="6">
    <source>
        <dbReference type="EMBL" id="NHC12804.1"/>
    </source>
</evidence>
<accession>A0ABX0GSI7</accession>
<evidence type="ECO:0000256" key="4">
    <source>
        <dbReference type="ARBA" id="ARBA00021735"/>
    </source>
</evidence>
<dbReference type="InterPro" id="IPR036428">
    <property type="entry name" value="PCD_sf"/>
</dbReference>
<comment type="catalytic activity">
    <reaction evidence="1">
        <text>(4aS,6R)-4a-hydroxy-L-erythro-5,6,7,8-tetrahydrobiopterin = (6R)-L-erythro-6,7-dihydrobiopterin + H2O</text>
        <dbReference type="Rhea" id="RHEA:11920"/>
        <dbReference type="ChEBI" id="CHEBI:15377"/>
        <dbReference type="ChEBI" id="CHEBI:15642"/>
        <dbReference type="ChEBI" id="CHEBI:43120"/>
        <dbReference type="EC" id="4.2.1.96"/>
    </reaction>
</comment>
<dbReference type="EMBL" id="JAANNP010000001">
    <property type="protein sequence ID" value="NHC12804.1"/>
    <property type="molecule type" value="Genomic_DNA"/>
</dbReference>
<comment type="caution">
    <text evidence="6">The sequence shown here is derived from an EMBL/GenBank/DDBJ whole genome shotgun (WGS) entry which is preliminary data.</text>
</comment>
<dbReference type="Gene3D" id="3.30.1360.20">
    <property type="entry name" value="Transcriptional coactivator/pterin dehydratase"/>
    <property type="match status" value="1"/>
</dbReference>
<comment type="similarity">
    <text evidence="2">Belongs to the pterin-4-alpha-carbinolamine dehydratase family.</text>
</comment>